<evidence type="ECO:0000313" key="3">
    <source>
        <dbReference type="Proteomes" id="UP001218362"/>
    </source>
</evidence>
<dbReference type="EMBL" id="CP119316">
    <property type="protein sequence ID" value="WEK46340.1"/>
    <property type="molecule type" value="Genomic_DNA"/>
</dbReference>
<gene>
    <name evidence="2" type="ORF">P0Y56_15200</name>
</gene>
<evidence type="ECO:0000259" key="1">
    <source>
        <dbReference type="Pfam" id="PF00561"/>
    </source>
</evidence>
<dbReference type="InterPro" id="IPR050228">
    <property type="entry name" value="Carboxylesterase_BioH"/>
</dbReference>
<accession>A0AAJ5X5F1</accession>
<dbReference type="AlphaFoldDB" id="A0AAJ5X5F1"/>
<dbReference type="InterPro" id="IPR029058">
    <property type="entry name" value="AB_hydrolase_fold"/>
</dbReference>
<dbReference type="SUPFAM" id="SSF53474">
    <property type="entry name" value="alpha/beta-Hydrolases"/>
    <property type="match status" value="1"/>
</dbReference>
<proteinExistence type="predicted"/>
<protein>
    <submittedName>
        <fullName evidence="2">Alpha/beta fold hydrolase</fullName>
    </submittedName>
</protein>
<dbReference type="Gene3D" id="3.40.50.1820">
    <property type="entry name" value="alpha/beta hydrolase"/>
    <property type="match status" value="1"/>
</dbReference>
<reference evidence="2" key="1">
    <citation type="submission" date="2023-03" db="EMBL/GenBank/DDBJ databases">
        <title>Andean soil-derived lignocellulolytic bacterial consortium as a source of novel taxa and putative plastic-active enzymes.</title>
        <authorList>
            <person name="Diaz-Garcia L."/>
            <person name="Chuvochina M."/>
            <person name="Feuerriegel G."/>
            <person name="Bunk B."/>
            <person name="Sproer C."/>
            <person name="Streit W.R."/>
            <person name="Rodriguez L.M."/>
            <person name="Overmann J."/>
            <person name="Jimenez D.J."/>
        </authorList>
    </citation>
    <scope>NUCLEOTIDE SEQUENCE</scope>
    <source>
        <strain evidence="2">MAG 26</strain>
    </source>
</reference>
<feature type="domain" description="AB hydrolase-1" evidence="1">
    <location>
        <begin position="8"/>
        <end position="107"/>
    </location>
</feature>
<dbReference type="InterPro" id="IPR000073">
    <property type="entry name" value="AB_hydrolase_1"/>
</dbReference>
<dbReference type="PANTHER" id="PTHR43194">
    <property type="entry name" value="HYDROLASE ALPHA/BETA FOLD FAMILY"/>
    <property type="match status" value="1"/>
</dbReference>
<dbReference type="PRINTS" id="PR00111">
    <property type="entry name" value="ABHYDROLASE"/>
</dbReference>
<evidence type="ECO:0000313" key="2">
    <source>
        <dbReference type="EMBL" id="WEK46340.1"/>
    </source>
</evidence>
<name>A0AAJ5X5F1_9SPHN</name>
<sequence length="233" mass="24273">MPTTRSFPPVVLLHGCGGSPEQAFIEPGWAAAFAAAGREALMPRLPGHGRGSPSHDPADYADLAGALLPCLPHGTFDLVGFSLGAKLALDIAVRFPGRIRRMVLGGIGDNAFAPETIGDAAAAALEHGPTESTPPPVRAFLDTWDPQLNDPLAIAAVLRRPANPVFTEAQIAAIAVPVAVVNGRADFVASMGTRLIDALGVEQVLLPGVGHFDLTARPEFRGIALDFLGQKDL</sequence>
<keyword evidence="2" id="KW-0378">Hydrolase</keyword>
<organism evidence="2 3">
    <name type="scientific">Candidatus Andeanibacterium colombiense</name>
    <dbReference type="NCBI Taxonomy" id="3121345"/>
    <lineage>
        <taxon>Bacteria</taxon>
        <taxon>Pseudomonadati</taxon>
        <taxon>Pseudomonadota</taxon>
        <taxon>Alphaproteobacteria</taxon>
        <taxon>Sphingomonadales</taxon>
        <taxon>Sphingomonadaceae</taxon>
        <taxon>Candidatus Andeanibacterium</taxon>
    </lineage>
</organism>
<dbReference type="KEGG" id="acob:P0Y56_15200"/>
<dbReference type="Proteomes" id="UP001218362">
    <property type="component" value="Chromosome"/>
</dbReference>
<dbReference type="GO" id="GO:0016787">
    <property type="term" value="F:hydrolase activity"/>
    <property type="evidence" value="ECO:0007669"/>
    <property type="project" value="UniProtKB-KW"/>
</dbReference>
<dbReference type="Pfam" id="PF00561">
    <property type="entry name" value="Abhydrolase_1"/>
    <property type="match status" value="1"/>
</dbReference>
<dbReference type="PANTHER" id="PTHR43194:SF2">
    <property type="entry name" value="PEROXISOMAL MEMBRANE PROTEIN LPX1"/>
    <property type="match status" value="1"/>
</dbReference>